<dbReference type="KEGG" id="tot:TOT_030000295"/>
<dbReference type="OMA" id="MFESKFR"/>
<feature type="region of interest" description="Disordered" evidence="1">
    <location>
        <begin position="205"/>
        <end position="230"/>
    </location>
</feature>
<dbReference type="GO" id="GO:0005634">
    <property type="term" value="C:nucleus"/>
    <property type="evidence" value="ECO:0007669"/>
    <property type="project" value="TreeGrafter"/>
</dbReference>
<sequence length="744" mass="86738">MYNFRPYGQPGQPGQPIRPSYNMLFSHFKQLGYSDELAGAEANRIMLQTNAYNQMAAQPAQNVQYAQNPYQNLNYNTAQNYQFNSAYGQQQFQNVPNHMAVQHQAQLLQTNAQQNVQHTNYDKNNLLSGVKISSRPSNVSPFAPANQISTQSHNNQIQIKLNQQEVKPAPMGFHDNVARNVTQNTNYGTTNALNINYQAQQPQHNFGYQTNQPTTYNYNQPPKTQSSNVQYQNTSYNQGSANSNLSNMFYIDTKGQKFNQNTQQQSNQKLTIDQVNKWIQQLYVHLNMTTCSKKLRAAVNVYIQYILEKFRSGSLNHSDLRMLSSEEILNFDPKQEGKQPESVLETHTEKNKLETDEEESRKSLHTLKGKKKQVKSKKMEEPPVQKPKLEQTQKGLDSREMQRREQRSQRFKTSQAVPVYNFNLVKNKSIVGVSQELEKTYLRLTSEPNPMMVRPESVLKKSFKHVFDKFMANKNYVYIQEQFRSIRQDIQVQHIRSPFVVNVYTTNARLALLHNDLDQFNQCQTQLKHLLKCFHEYQTVKIEFELYYMLYLSLQNMTMDSLRYLSLLKVTCMATGENYVTSQSDTKGIASERDRFKNSTYFNFANLVRRSIADENFIQYFKLADTKDINYDFFLDFIYKQAFYCDDGKKDIEPFNDGKSLFYCKLLFKMFESKFRMFSLYTLCRSSLTISTDVLANIINFKDMNECLEFLREHKAVFNENGLIDCKKTLSVIVESPLMRSKKI</sequence>
<evidence type="ECO:0000313" key="3">
    <source>
        <dbReference type="EMBL" id="BAM41034.1"/>
    </source>
</evidence>
<feature type="region of interest" description="Disordered" evidence="1">
    <location>
        <begin position="331"/>
        <end position="412"/>
    </location>
</feature>
<dbReference type="GeneID" id="20715486"/>
<dbReference type="RefSeq" id="XP_009691335.1">
    <property type="nucleotide sequence ID" value="XM_009693040.1"/>
</dbReference>
<dbReference type="AlphaFoldDB" id="J4DPN9"/>
<dbReference type="OrthoDB" id="199574at2759"/>
<name>J4DPN9_THEOR</name>
<feature type="compositionally biased region" description="Basic residues" evidence="1">
    <location>
        <begin position="363"/>
        <end position="376"/>
    </location>
</feature>
<keyword evidence="4" id="KW-1185">Reference proteome</keyword>
<gene>
    <name evidence="3" type="ORF">TOT_030000295</name>
</gene>
<evidence type="ECO:0000259" key="2">
    <source>
        <dbReference type="Pfam" id="PF03399"/>
    </source>
</evidence>
<dbReference type="eggNOG" id="KOG1861">
    <property type="taxonomic scope" value="Eukaryota"/>
</dbReference>
<dbReference type="Gene3D" id="1.25.40.990">
    <property type="match status" value="1"/>
</dbReference>
<feature type="domain" description="SAC3/GANP/THP3 conserved" evidence="2">
    <location>
        <begin position="440"/>
        <end position="631"/>
    </location>
</feature>
<dbReference type="PANTHER" id="PTHR12436">
    <property type="entry name" value="80 KDA MCM3-ASSOCIATED PROTEIN"/>
    <property type="match status" value="1"/>
</dbReference>
<organism evidence="3 4">
    <name type="scientific">Theileria orientalis strain Shintoku</name>
    <dbReference type="NCBI Taxonomy" id="869250"/>
    <lineage>
        <taxon>Eukaryota</taxon>
        <taxon>Sar</taxon>
        <taxon>Alveolata</taxon>
        <taxon>Apicomplexa</taxon>
        <taxon>Aconoidasida</taxon>
        <taxon>Piroplasmida</taxon>
        <taxon>Theileriidae</taxon>
        <taxon>Theileria</taxon>
    </lineage>
</organism>
<reference evidence="3 4" key="1">
    <citation type="journal article" date="2012" name="MBio">
        <title>Comparative genome analysis of three eukaryotic parasites with differing abilities to transform leukocytes reveals key mediators of Theileria-induced leukocyte transformation.</title>
        <authorList>
            <person name="Hayashida K."/>
            <person name="Hara Y."/>
            <person name="Abe T."/>
            <person name="Yamasaki C."/>
            <person name="Toyoda A."/>
            <person name="Kosuge T."/>
            <person name="Suzuki Y."/>
            <person name="Sato Y."/>
            <person name="Kawashima S."/>
            <person name="Katayama T."/>
            <person name="Wakaguri H."/>
            <person name="Inoue N."/>
            <person name="Homma K."/>
            <person name="Tada-Umezaki M."/>
            <person name="Yagi Y."/>
            <person name="Fujii Y."/>
            <person name="Habara T."/>
            <person name="Kanehisa M."/>
            <person name="Watanabe H."/>
            <person name="Ito K."/>
            <person name="Gojobori T."/>
            <person name="Sugawara H."/>
            <person name="Imanishi T."/>
            <person name="Weir W."/>
            <person name="Gardner M."/>
            <person name="Pain A."/>
            <person name="Shiels B."/>
            <person name="Hattori M."/>
            <person name="Nene V."/>
            <person name="Sugimoto C."/>
        </authorList>
    </citation>
    <scope>NUCLEOTIDE SEQUENCE [LARGE SCALE GENOMIC DNA]</scope>
    <source>
        <strain evidence="3 4">Shintoku</strain>
    </source>
</reference>
<dbReference type="InterPro" id="IPR005062">
    <property type="entry name" value="SAC3/GANP/THP3_conserved"/>
</dbReference>
<feature type="compositionally biased region" description="Basic and acidic residues" evidence="1">
    <location>
        <begin position="333"/>
        <end position="362"/>
    </location>
</feature>
<feature type="compositionally biased region" description="Basic and acidic residues" evidence="1">
    <location>
        <begin position="377"/>
        <end position="408"/>
    </location>
</feature>
<protein>
    <recommendedName>
        <fullName evidence="2">SAC3/GANP/THP3 conserved domain-containing protein</fullName>
    </recommendedName>
</protein>
<dbReference type="Pfam" id="PF03399">
    <property type="entry name" value="SAC3_GANP"/>
    <property type="match status" value="1"/>
</dbReference>
<dbReference type="Proteomes" id="UP000003786">
    <property type="component" value="Chromosome 3"/>
</dbReference>
<evidence type="ECO:0000256" key="1">
    <source>
        <dbReference type="SAM" id="MobiDB-lite"/>
    </source>
</evidence>
<dbReference type="InterPro" id="IPR045107">
    <property type="entry name" value="SAC3/GANP/THP3"/>
</dbReference>
<dbReference type="VEuPathDB" id="PiroplasmaDB:TOT_030000295"/>
<accession>J4DPN9</accession>
<evidence type="ECO:0000313" key="4">
    <source>
        <dbReference type="Proteomes" id="UP000003786"/>
    </source>
</evidence>
<dbReference type="STRING" id="869250.J4DPN9"/>
<proteinExistence type="predicted"/>
<dbReference type="EMBL" id="AP011948">
    <property type="protein sequence ID" value="BAM41034.1"/>
    <property type="molecule type" value="Genomic_DNA"/>
</dbReference>
<dbReference type="PANTHER" id="PTHR12436:SF4">
    <property type="entry name" value="LEUKOCYTE RECEPTOR CLUSTER MEMBER 8"/>
    <property type="match status" value="1"/>
</dbReference>